<reference evidence="5 6" key="1">
    <citation type="submission" date="2015-10" db="EMBL/GenBank/DDBJ databases">
        <title>Full genome of DAOMC 229536 Phialocephala scopiformis, a fungal endophyte of spruce producing the potent anti-insectan compound rugulosin.</title>
        <authorList>
            <consortium name="DOE Joint Genome Institute"/>
            <person name="Walker A.K."/>
            <person name="Frasz S.L."/>
            <person name="Seifert K.A."/>
            <person name="Miller J.D."/>
            <person name="Mondo S.J."/>
            <person name="Labutti K."/>
            <person name="Lipzen A."/>
            <person name="Dockter R."/>
            <person name="Kennedy M."/>
            <person name="Grigoriev I.V."/>
            <person name="Spatafora J.W."/>
        </authorList>
    </citation>
    <scope>NUCLEOTIDE SEQUENCE [LARGE SCALE GENOMIC DNA]</scope>
    <source>
        <strain evidence="5 6">CBS 120377</strain>
    </source>
</reference>
<dbReference type="Pfam" id="PF04082">
    <property type="entry name" value="Fungal_trans"/>
    <property type="match status" value="1"/>
</dbReference>
<feature type="compositionally biased region" description="Basic residues" evidence="3">
    <location>
        <begin position="1"/>
        <end position="10"/>
    </location>
</feature>
<keyword evidence="6" id="KW-1185">Reference proteome</keyword>
<dbReference type="CDD" id="cd00067">
    <property type="entry name" value="GAL4"/>
    <property type="match status" value="1"/>
</dbReference>
<evidence type="ECO:0000256" key="2">
    <source>
        <dbReference type="ARBA" id="ARBA00023242"/>
    </source>
</evidence>
<dbReference type="EMBL" id="KQ947417">
    <property type="protein sequence ID" value="KUJ15951.1"/>
    <property type="molecule type" value="Genomic_DNA"/>
</dbReference>
<dbReference type="GO" id="GO:0005634">
    <property type="term" value="C:nucleus"/>
    <property type="evidence" value="ECO:0007669"/>
    <property type="project" value="TreeGrafter"/>
</dbReference>
<sequence>MSSDKPRRKIKIDTRFGNARESRSRKDRPCDACRLRKSACVIAVKPPCRFCELRALPCTFTSKPRPRRREDAVSPDQDEAAPNDNASPSEQLASVPQASRFPVPLVPPRRGSDELFVSSPFASAEPSSATRPYSRQYLSLQQLTSAVEVPSPFYAVTPARPPGQDPVPHSNHEWEEIRLKNSLERGKNITAHFVGISGEQDTNLFASIRYNVINETRFVDFNIRMVFEGDPEQGKPPAHFSIVNDTFSERDQRANRLASDAIEAHVRGYGDALLRLYFRFVHPIFPVLSKVHILSEYARDKLSIPASLRGVIYGLGCAMWSQDSALKHHPPVSQPELFEHAHAALNRELDSPKLATLQTCLLILHEQADASGTTESPRIWTLACQATACAQSLGLHQDPTNWKIPLWEKKLRKKLWWATYVTDLWTSICHGQTPHIVEGTYDTSELDMDDLASDEDVSGLLGEKLLADQDRWFDPDSGFRFLELIRATKTLSGVVGNAFTLSGYKQAIQKLDIPAREAMIWKYKVAVDQSLLLIPRSLTIDHPGTSHSPNMNAHLHLGIFTIKFLIYRALMAPATSESKTNPTSRLRHHYSGALAEGEALMTFMEKLSTMDLHTFWPRHSRTNLIVAGNHLIYLFFCASTQEQGTKSYGMLEKYRDILRNMAKAADWSTIGLIRPSLLRTESFFHGAAEGIRLAGRT</sequence>
<accession>A0A194X6Z9</accession>
<keyword evidence="1" id="KW-0479">Metal-binding</keyword>
<dbReference type="KEGG" id="psco:LY89DRAFT_735093"/>
<organism evidence="5 6">
    <name type="scientific">Mollisia scopiformis</name>
    <name type="common">Conifer needle endophyte fungus</name>
    <name type="synonym">Phialocephala scopiformis</name>
    <dbReference type="NCBI Taxonomy" id="149040"/>
    <lineage>
        <taxon>Eukaryota</taxon>
        <taxon>Fungi</taxon>
        <taxon>Dikarya</taxon>
        <taxon>Ascomycota</taxon>
        <taxon>Pezizomycotina</taxon>
        <taxon>Leotiomycetes</taxon>
        <taxon>Helotiales</taxon>
        <taxon>Mollisiaceae</taxon>
        <taxon>Mollisia</taxon>
    </lineage>
</organism>
<evidence type="ECO:0000259" key="4">
    <source>
        <dbReference type="PROSITE" id="PS50048"/>
    </source>
</evidence>
<dbReference type="InterPro" id="IPR050797">
    <property type="entry name" value="Carb_Metab_Trans_Reg"/>
</dbReference>
<dbReference type="InterPro" id="IPR036864">
    <property type="entry name" value="Zn2-C6_fun-type_DNA-bd_sf"/>
</dbReference>
<dbReference type="Proteomes" id="UP000070700">
    <property type="component" value="Unassembled WGS sequence"/>
</dbReference>
<dbReference type="PANTHER" id="PTHR31668">
    <property type="entry name" value="GLUCOSE TRANSPORT TRANSCRIPTION REGULATOR RGT1-RELATED-RELATED"/>
    <property type="match status" value="1"/>
</dbReference>
<dbReference type="OrthoDB" id="2018619at2759"/>
<dbReference type="GeneID" id="28829700"/>
<feature type="domain" description="Zn(2)-C6 fungal-type" evidence="4">
    <location>
        <begin position="29"/>
        <end position="60"/>
    </location>
</feature>
<dbReference type="GO" id="GO:0008270">
    <property type="term" value="F:zinc ion binding"/>
    <property type="evidence" value="ECO:0007669"/>
    <property type="project" value="InterPro"/>
</dbReference>
<protein>
    <recommendedName>
        <fullName evidence="4">Zn(2)-C6 fungal-type domain-containing protein</fullName>
    </recommendedName>
</protein>
<dbReference type="GO" id="GO:0000981">
    <property type="term" value="F:DNA-binding transcription factor activity, RNA polymerase II-specific"/>
    <property type="evidence" value="ECO:0007669"/>
    <property type="project" value="InterPro"/>
</dbReference>
<dbReference type="InterPro" id="IPR001138">
    <property type="entry name" value="Zn2Cys6_DnaBD"/>
</dbReference>
<evidence type="ECO:0000313" key="6">
    <source>
        <dbReference type="Proteomes" id="UP000070700"/>
    </source>
</evidence>
<evidence type="ECO:0000313" key="5">
    <source>
        <dbReference type="EMBL" id="KUJ15951.1"/>
    </source>
</evidence>
<dbReference type="GO" id="GO:0006351">
    <property type="term" value="P:DNA-templated transcription"/>
    <property type="evidence" value="ECO:0007669"/>
    <property type="project" value="InterPro"/>
</dbReference>
<dbReference type="InterPro" id="IPR007219">
    <property type="entry name" value="XnlR_reg_dom"/>
</dbReference>
<dbReference type="GO" id="GO:0001080">
    <property type="term" value="P:nitrogen catabolite activation of transcription from RNA polymerase II promoter"/>
    <property type="evidence" value="ECO:0007669"/>
    <property type="project" value="TreeGrafter"/>
</dbReference>
<dbReference type="GO" id="GO:0003677">
    <property type="term" value="F:DNA binding"/>
    <property type="evidence" value="ECO:0007669"/>
    <property type="project" value="InterPro"/>
</dbReference>
<keyword evidence="2" id="KW-0539">Nucleus</keyword>
<feature type="compositionally biased region" description="Polar residues" evidence="3">
    <location>
        <begin position="84"/>
        <end position="97"/>
    </location>
</feature>
<feature type="compositionally biased region" description="Basic and acidic residues" evidence="3">
    <location>
        <begin position="11"/>
        <end position="30"/>
    </location>
</feature>
<name>A0A194X6Z9_MOLSC</name>
<feature type="region of interest" description="Disordered" evidence="3">
    <location>
        <begin position="1"/>
        <end position="30"/>
    </location>
</feature>
<feature type="region of interest" description="Disordered" evidence="3">
    <location>
        <begin position="62"/>
        <end position="106"/>
    </location>
</feature>
<dbReference type="InParanoid" id="A0A194X6Z9"/>
<dbReference type="PANTHER" id="PTHR31668:SF23">
    <property type="entry name" value="ZN(II)2CYS6 TRANSCRIPTION FACTOR (EUROFUNG)"/>
    <property type="match status" value="1"/>
</dbReference>
<dbReference type="CDD" id="cd12148">
    <property type="entry name" value="fungal_TF_MHR"/>
    <property type="match status" value="1"/>
</dbReference>
<proteinExistence type="predicted"/>
<gene>
    <name evidence="5" type="ORF">LY89DRAFT_735093</name>
</gene>
<dbReference type="PROSITE" id="PS50048">
    <property type="entry name" value="ZN2_CY6_FUNGAL_2"/>
    <property type="match status" value="1"/>
</dbReference>
<dbReference type="STRING" id="149040.A0A194X6Z9"/>
<dbReference type="PROSITE" id="PS00463">
    <property type="entry name" value="ZN2_CY6_FUNGAL_1"/>
    <property type="match status" value="1"/>
</dbReference>
<dbReference type="AlphaFoldDB" id="A0A194X6Z9"/>
<dbReference type="SUPFAM" id="SSF57701">
    <property type="entry name" value="Zn2/Cys6 DNA-binding domain"/>
    <property type="match status" value="1"/>
</dbReference>
<dbReference type="SMART" id="SM00906">
    <property type="entry name" value="Fungal_trans"/>
    <property type="match status" value="1"/>
</dbReference>
<dbReference type="RefSeq" id="XP_018070306.1">
    <property type="nucleotide sequence ID" value="XM_018219974.1"/>
</dbReference>
<evidence type="ECO:0000256" key="1">
    <source>
        <dbReference type="ARBA" id="ARBA00022723"/>
    </source>
</evidence>
<evidence type="ECO:0000256" key="3">
    <source>
        <dbReference type="SAM" id="MobiDB-lite"/>
    </source>
</evidence>